<protein>
    <recommendedName>
        <fullName evidence="5">FAD-binding domain-containing protein</fullName>
    </recommendedName>
</protein>
<comment type="similarity">
    <text evidence="1">Belongs to the paxM FAD-dependent monooxygenase family.</text>
</comment>
<dbReference type="AlphaFoldDB" id="A0A364KW45"/>
<keyword evidence="3" id="KW-0274">FAD</keyword>
<dbReference type="InterPro" id="IPR002938">
    <property type="entry name" value="FAD-bd"/>
</dbReference>
<feature type="domain" description="FAD-binding" evidence="5">
    <location>
        <begin position="7"/>
        <end position="344"/>
    </location>
</feature>
<dbReference type="GeneID" id="63792998"/>
<dbReference type="OrthoDB" id="10029326at2759"/>
<evidence type="ECO:0000259" key="5">
    <source>
        <dbReference type="Pfam" id="PF01494"/>
    </source>
</evidence>
<sequence>MDTSKKFKVVIIGGSIAGLTLAHCLSKLGIDYVVLEKRREVAPQEGASVGIMPNGGRILEQLGLFDNVERAIEPLSIAQLVFPDGFCSESEYPKKLCERFGFPLAFLDRQMLLEILYANLPDTTRVKTNSAVIAVEHEEDSVRVYTSDNCSYEGHLIVGADGIHSTTRKEMWRAAKSLQKGRLENNNSVMNITYACVYGISSAHPQLKPGQQITCFNDGWSILSVVGKNGRTFWFLFLRLENEYKYNQAPRYTRDDAIAHCDRLSAHTFWNTVTFGDVWNRREAFTMTPLEEGVFQQWFCGRIVCIGDSMHKFAPNIGQGANCAIEDAAELANMLARILEGREKGEQFNPLTDELSDGLKRFQKKRISRINALYKVARLAIRLQARDGLAMRLMGRYVMPYLGDKVADWASRDITGGAILEFLPHPERSGFGWQKYSQKPKKSNAPFILAALTGLGLLLTMFKQLWEHT</sequence>
<dbReference type="GO" id="GO:0071949">
    <property type="term" value="F:FAD binding"/>
    <property type="evidence" value="ECO:0007669"/>
    <property type="project" value="InterPro"/>
</dbReference>
<dbReference type="RefSeq" id="XP_040732286.1">
    <property type="nucleotide sequence ID" value="XM_040876076.1"/>
</dbReference>
<evidence type="ECO:0000313" key="6">
    <source>
        <dbReference type="EMBL" id="RAO67770.1"/>
    </source>
</evidence>
<dbReference type="SUPFAM" id="SSF51905">
    <property type="entry name" value="FAD/NAD(P)-binding domain"/>
    <property type="match status" value="1"/>
</dbReference>
<name>A0A364KW45_TALAM</name>
<evidence type="ECO:0000256" key="1">
    <source>
        <dbReference type="ARBA" id="ARBA00007992"/>
    </source>
</evidence>
<comment type="caution">
    <text evidence="6">The sequence shown here is derived from an EMBL/GenBank/DDBJ whole genome shotgun (WGS) entry which is preliminary data.</text>
</comment>
<gene>
    <name evidence="6" type="ORF">BHQ10_003782</name>
</gene>
<dbReference type="InterPro" id="IPR036188">
    <property type="entry name" value="FAD/NAD-bd_sf"/>
</dbReference>
<dbReference type="PANTHER" id="PTHR47356">
    <property type="entry name" value="FAD-DEPENDENT MONOOXYGENASE ASQG-RELATED"/>
    <property type="match status" value="1"/>
</dbReference>
<dbReference type="EMBL" id="MIKG01000006">
    <property type="protein sequence ID" value="RAO67770.1"/>
    <property type="molecule type" value="Genomic_DNA"/>
</dbReference>
<dbReference type="GO" id="GO:0004497">
    <property type="term" value="F:monooxygenase activity"/>
    <property type="evidence" value="ECO:0007669"/>
    <property type="project" value="InterPro"/>
</dbReference>
<dbReference type="PANTHER" id="PTHR47356:SF2">
    <property type="entry name" value="FAD-BINDING DOMAIN-CONTAINING PROTEIN-RELATED"/>
    <property type="match status" value="1"/>
</dbReference>
<proteinExistence type="inferred from homology"/>
<dbReference type="Pfam" id="PF01494">
    <property type="entry name" value="FAD_binding_3"/>
    <property type="match status" value="1"/>
</dbReference>
<keyword evidence="7" id="KW-1185">Reference proteome</keyword>
<accession>A0A364KW45</accession>
<dbReference type="Proteomes" id="UP000249363">
    <property type="component" value="Unassembled WGS sequence"/>
</dbReference>
<evidence type="ECO:0000313" key="7">
    <source>
        <dbReference type="Proteomes" id="UP000249363"/>
    </source>
</evidence>
<evidence type="ECO:0000256" key="2">
    <source>
        <dbReference type="ARBA" id="ARBA00022630"/>
    </source>
</evidence>
<evidence type="ECO:0000256" key="3">
    <source>
        <dbReference type="ARBA" id="ARBA00022827"/>
    </source>
</evidence>
<keyword evidence="2" id="KW-0285">Flavoprotein</keyword>
<dbReference type="InterPro" id="IPR050562">
    <property type="entry name" value="FAD_mOase_fung"/>
</dbReference>
<reference evidence="6 7" key="1">
    <citation type="journal article" date="2017" name="Biotechnol. Biofuels">
        <title>Differential beta-glucosidase expression as a function of carbon source availability in Talaromyces amestolkiae: a genomic and proteomic approach.</title>
        <authorList>
            <person name="de Eugenio L.I."/>
            <person name="Mendez-Liter J.A."/>
            <person name="Nieto-Dominguez M."/>
            <person name="Alonso L."/>
            <person name="Gil-Munoz J."/>
            <person name="Barriuso J."/>
            <person name="Prieto A."/>
            <person name="Martinez M.J."/>
        </authorList>
    </citation>
    <scope>NUCLEOTIDE SEQUENCE [LARGE SCALE GENOMIC DNA]</scope>
    <source>
        <strain evidence="6 7">CIB</strain>
    </source>
</reference>
<organism evidence="6 7">
    <name type="scientific">Talaromyces amestolkiae</name>
    <dbReference type="NCBI Taxonomy" id="1196081"/>
    <lineage>
        <taxon>Eukaryota</taxon>
        <taxon>Fungi</taxon>
        <taxon>Dikarya</taxon>
        <taxon>Ascomycota</taxon>
        <taxon>Pezizomycotina</taxon>
        <taxon>Eurotiomycetes</taxon>
        <taxon>Eurotiomycetidae</taxon>
        <taxon>Eurotiales</taxon>
        <taxon>Trichocomaceae</taxon>
        <taxon>Talaromyces</taxon>
        <taxon>Talaromyces sect. Talaromyces</taxon>
    </lineage>
</organism>
<keyword evidence="4" id="KW-0560">Oxidoreductase</keyword>
<dbReference type="PRINTS" id="PR00420">
    <property type="entry name" value="RNGMNOXGNASE"/>
</dbReference>
<dbReference type="STRING" id="1196081.A0A364KW45"/>
<dbReference type="Gene3D" id="3.50.50.60">
    <property type="entry name" value="FAD/NAD(P)-binding domain"/>
    <property type="match status" value="1"/>
</dbReference>
<evidence type="ECO:0000256" key="4">
    <source>
        <dbReference type="ARBA" id="ARBA00023002"/>
    </source>
</evidence>